<keyword evidence="7" id="KW-1185">Reference proteome</keyword>
<proteinExistence type="predicted"/>
<feature type="region of interest" description="Disordered" evidence="5">
    <location>
        <begin position="298"/>
        <end position="320"/>
    </location>
</feature>
<name>A0ABR4P6E4_9HELO</name>
<gene>
    <name evidence="6" type="ORF">PVAG01_09089</name>
</gene>
<accession>A0ABR4P6E4</accession>
<dbReference type="PANTHER" id="PTHR10218">
    <property type="entry name" value="GTP-BINDING PROTEIN ALPHA SUBUNIT"/>
    <property type="match status" value="1"/>
</dbReference>
<keyword evidence="1" id="KW-0479">Metal-binding</keyword>
<dbReference type="InterPro" id="IPR027417">
    <property type="entry name" value="P-loop_NTPase"/>
</dbReference>
<reference evidence="6 7" key="1">
    <citation type="submission" date="2024-06" db="EMBL/GenBank/DDBJ databases">
        <title>Complete genome of Phlyctema vagabunda strain 19-DSS-EL-015.</title>
        <authorList>
            <person name="Fiorenzani C."/>
        </authorList>
    </citation>
    <scope>NUCLEOTIDE SEQUENCE [LARGE SCALE GENOMIC DNA]</scope>
    <source>
        <strain evidence="6 7">19-DSS-EL-015</strain>
    </source>
</reference>
<keyword evidence="3" id="KW-0342">GTP-binding</keyword>
<keyword evidence="2" id="KW-0547">Nucleotide-binding</keyword>
<dbReference type="EMBL" id="JBFCZG010000008">
    <property type="protein sequence ID" value="KAL3418868.1"/>
    <property type="molecule type" value="Genomic_DNA"/>
</dbReference>
<organism evidence="6 7">
    <name type="scientific">Phlyctema vagabunda</name>
    <dbReference type="NCBI Taxonomy" id="108571"/>
    <lineage>
        <taxon>Eukaryota</taxon>
        <taxon>Fungi</taxon>
        <taxon>Dikarya</taxon>
        <taxon>Ascomycota</taxon>
        <taxon>Pezizomycotina</taxon>
        <taxon>Leotiomycetes</taxon>
        <taxon>Helotiales</taxon>
        <taxon>Dermateaceae</taxon>
        <taxon>Phlyctema</taxon>
    </lineage>
</organism>
<dbReference type="Pfam" id="PF00503">
    <property type="entry name" value="G-alpha"/>
    <property type="match status" value="1"/>
</dbReference>
<keyword evidence="4" id="KW-0807">Transducer</keyword>
<dbReference type="SMART" id="SM00275">
    <property type="entry name" value="G_alpha"/>
    <property type="match status" value="1"/>
</dbReference>
<evidence type="ECO:0000256" key="3">
    <source>
        <dbReference type="ARBA" id="ARBA00023134"/>
    </source>
</evidence>
<evidence type="ECO:0000256" key="2">
    <source>
        <dbReference type="ARBA" id="ARBA00022741"/>
    </source>
</evidence>
<dbReference type="SUPFAM" id="SSF52540">
    <property type="entry name" value="P-loop containing nucleoside triphosphate hydrolases"/>
    <property type="match status" value="1"/>
</dbReference>
<dbReference type="InterPro" id="IPR001019">
    <property type="entry name" value="Gprotein_alpha_su"/>
</dbReference>
<dbReference type="Gene3D" id="3.40.50.300">
    <property type="entry name" value="P-loop containing nucleotide triphosphate hydrolases"/>
    <property type="match status" value="1"/>
</dbReference>
<comment type="caution">
    <text evidence="6">The sequence shown here is derived from an EMBL/GenBank/DDBJ whole genome shotgun (WGS) entry which is preliminary data.</text>
</comment>
<evidence type="ECO:0000256" key="4">
    <source>
        <dbReference type="ARBA" id="ARBA00023224"/>
    </source>
</evidence>
<dbReference type="PANTHER" id="PTHR10218:SF302">
    <property type="entry name" value="GUANINE NUCLEOTIDE-BINDING PROTEIN ALPHA-5 SUBUNIT"/>
    <property type="match status" value="1"/>
</dbReference>
<sequence length="566" mass="64146">MSAAHEDMETCPAEKEKEPRQGYEIHNQINSGDARVHNGDVHQGATIHNHFSNGITLSFFDRVSRSDPLSAIGLTVMETVELTGKSVNLLQDLNQWLGDDEFIVTMLMTQLTTIKSALNHIAEWITSTGEGDSQHHQLIIALGDSLKSCRNLISLMHQQVPKLVLPEGGDAEQESRISEERSRVKMILADQNTLNCQNHLTHQISALNLLLTVLNCQAQSEQKSLLESKKSRQLLDQVRDDSSSLDVLFDSASFFSRSTGTTQRSSKMSLKFLFDGELINSKVYQNYFRSLVRRATNPRRDKSNSLRRQGRKSNDSVIPPLPVVSKAVEKQLEHNSEQISYELFRDSMVRHSTIKMLVLRAPGSEGSDILHHLDTIQWESKNDLEDLESIDDLRSSEVKGAVKESSQELSGLTYTFVEAPMLSRGRWKLLHQFDDVYRIIFIVDISSYVTFEDGTLQRAFDMFERIKGQSNIWRAKSVTVLLEKFEVFESCMSLHPLETAFPDYSDSQDAISYFCDRFQKLSGGPKTNLHLHAIRSTDTHSVPGKIIRDTMDAVIEENLRLMKLTN</sequence>
<dbReference type="Proteomes" id="UP001629113">
    <property type="component" value="Unassembled WGS sequence"/>
</dbReference>
<evidence type="ECO:0000256" key="5">
    <source>
        <dbReference type="SAM" id="MobiDB-lite"/>
    </source>
</evidence>
<protein>
    <submittedName>
        <fullName evidence="6">G-protein alpha subunit</fullName>
    </submittedName>
</protein>
<evidence type="ECO:0000313" key="7">
    <source>
        <dbReference type="Proteomes" id="UP001629113"/>
    </source>
</evidence>
<evidence type="ECO:0000313" key="6">
    <source>
        <dbReference type="EMBL" id="KAL3418868.1"/>
    </source>
</evidence>
<feature type="region of interest" description="Disordered" evidence="5">
    <location>
        <begin position="1"/>
        <end position="21"/>
    </location>
</feature>
<evidence type="ECO:0000256" key="1">
    <source>
        <dbReference type="ARBA" id="ARBA00022723"/>
    </source>
</evidence>